<dbReference type="InterPro" id="IPR012429">
    <property type="entry name" value="HGSNAT_cat"/>
</dbReference>
<evidence type="ECO:0000256" key="1">
    <source>
        <dbReference type="SAM" id="Phobius"/>
    </source>
</evidence>
<proteinExistence type="predicted"/>
<dbReference type="EMBL" id="JABENB010000003">
    <property type="protein sequence ID" value="NNG41260.1"/>
    <property type="molecule type" value="Genomic_DNA"/>
</dbReference>
<keyword evidence="4" id="KW-1185">Reference proteome</keyword>
<dbReference type="Proteomes" id="UP000557772">
    <property type="component" value="Unassembled WGS sequence"/>
</dbReference>
<gene>
    <name evidence="3" type="ORF">HJ588_18535</name>
</gene>
<keyword evidence="1" id="KW-0812">Transmembrane</keyword>
<evidence type="ECO:0000313" key="3">
    <source>
        <dbReference type="EMBL" id="NNG41260.1"/>
    </source>
</evidence>
<keyword evidence="1" id="KW-0472">Membrane</keyword>
<name>A0A849ASK9_9MICO</name>
<feature type="domain" description="Heparan-alpha-glucosaminide N-acetyltransferase catalytic" evidence="2">
    <location>
        <begin position="20"/>
        <end position="246"/>
    </location>
</feature>
<organism evidence="3 4">
    <name type="scientific">Flexivirga aerilata</name>
    <dbReference type="NCBI Taxonomy" id="1656889"/>
    <lineage>
        <taxon>Bacteria</taxon>
        <taxon>Bacillati</taxon>
        <taxon>Actinomycetota</taxon>
        <taxon>Actinomycetes</taxon>
        <taxon>Micrococcales</taxon>
        <taxon>Dermacoccaceae</taxon>
        <taxon>Flexivirga</taxon>
    </lineage>
</organism>
<protein>
    <submittedName>
        <fullName evidence="3">DUF1624 domain-containing protein</fullName>
    </submittedName>
</protein>
<feature type="transmembrane region" description="Helical" evidence="1">
    <location>
        <begin position="96"/>
        <end position="113"/>
    </location>
</feature>
<accession>A0A849ASK9</accession>
<dbReference type="RefSeq" id="WP_171158407.1">
    <property type="nucleotide sequence ID" value="NZ_JABENB010000003.1"/>
</dbReference>
<keyword evidence="1" id="KW-1133">Transmembrane helix</keyword>
<dbReference type="AlphaFoldDB" id="A0A849ASK9"/>
<dbReference type="Pfam" id="PF07786">
    <property type="entry name" value="HGSNAT_cat"/>
    <property type="match status" value="1"/>
</dbReference>
<feature type="transmembrane region" description="Helical" evidence="1">
    <location>
        <begin position="62"/>
        <end position="84"/>
    </location>
</feature>
<feature type="transmembrane region" description="Helical" evidence="1">
    <location>
        <begin position="119"/>
        <end position="138"/>
    </location>
</feature>
<reference evidence="3 4" key="1">
    <citation type="submission" date="2020-05" db="EMBL/GenBank/DDBJ databases">
        <title>Flexivirga sp. ID2601S isolated from air conditioner.</title>
        <authorList>
            <person name="Kim D.H."/>
        </authorList>
    </citation>
    <scope>NUCLEOTIDE SEQUENCE [LARGE SCALE GENOMIC DNA]</scope>
    <source>
        <strain evidence="3 4">ID2601S</strain>
    </source>
</reference>
<evidence type="ECO:0000313" key="4">
    <source>
        <dbReference type="Proteomes" id="UP000557772"/>
    </source>
</evidence>
<evidence type="ECO:0000259" key="2">
    <source>
        <dbReference type="Pfam" id="PF07786"/>
    </source>
</evidence>
<feature type="transmembrane region" description="Helical" evidence="1">
    <location>
        <begin position="186"/>
        <end position="208"/>
    </location>
</feature>
<sequence>MTGAAAVPTGAVAPPAVATRWAVVDVARGVAILAVVAFHLIWDLGDLGYLDWQINAHRSGKVAGRVIAGSFLALVGVSLVLAHGRGIRWRRFWRREAQLVVLALAVTAFSWFYQRDELVTFGILHAIAVVSVLTVGFVTLRPVFAYAAALVALALPWVVHLPGRSPWVSWTGLAEGSRPSLDWQPLLPWIALTLLAIGLTRQVVAASYEPEGWAHRLRIWHPGDPVTRALAVTGRHTLSIYLLHQPVLYGLLSLG</sequence>
<feature type="transmembrane region" description="Helical" evidence="1">
    <location>
        <begin position="143"/>
        <end position="160"/>
    </location>
</feature>
<comment type="caution">
    <text evidence="3">The sequence shown here is derived from an EMBL/GenBank/DDBJ whole genome shotgun (WGS) entry which is preliminary data.</text>
</comment>
<feature type="transmembrane region" description="Helical" evidence="1">
    <location>
        <begin position="21"/>
        <end position="42"/>
    </location>
</feature>